<dbReference type="InterPro" id="IPR024079">
    <property type="entry name" value="MetalloPept_cat_dom_sf"/>
</dbReference>
<accession>A0A914PFI2</accession>
<reference evidence="2" key="1">
    <citation type="submission" date="2022-11" db="UniProtKB">
        <authorList>
            <consortium name="WormBaseParasite"/>
        </authorList>
    </citation>
    <scope>IDENTIFICATION</scope>
</reference>
<dbReference type="Gene3D" id="3.40.390.10">
    <property type="entry name" value="Collagenase (Catalytic Domain)"/>
    <property type="match status" value="1"/>
</dbReference>
<keyword evidence="1" id="KW-1185">Reference proteome</keyword>
<protein>
    <submittedName>
        <fullName evidence="2">Uncharacterized protein</fullName>
    </submittedName>
</protein>
<evidence type="ECO:0000313" key="2">
    <source>
        <dbReference type="WBParaSite" id="PDA_v2.g17024.t1"/>
    </source>
</evidence>
<dbReference type="AlphaFoldDB" id="A0A914PFI2"/>
<organism evidence="1 2">
    <name type="scientific">Panagrolaimus davidi</name>
    <dbReference type="NCBI Taxonomy" id="227884"/>
    <lineage>
        <taxon>Eukaryota</taxon>
        <taxon>Metazoa</taxon>
        <taxon>Ecdysozoa</taxon>
        <taxon>Nematoda</taxon>
        <taxon>Chromadorea</taxon>
        <taxon>Rhabditida</taxon>
        <taxon>Tylenchina</taxon>
        <taxon>Panagrolaimomorpha</taxon>
        <taxon>Panagrolaimoidea</taxon>
        <taxon>Panagrolaimidae</taxon>
        <taxon>Panagrolaimus</taxon>
    </lineage>
</organism>
<dbReference type="Proteomes" id="UP000887578">
    <property type="component" value="Unplaced"/>
</dbReference>
<dbReference type="WBParaSite" id="PDA_v2.g17024.t1">
    <property type="protein sequence ID" value="PDA_v2.g17024.t1"/>
    <property type="gene ID" value="PDA_v2.g17024"/>
</dbReference>
<dbReference type="GO" id="GO:0008237">
    <property type="term" value="F:metallopeptidase activity"/>
    <property type="evidence" value="ECO:0007669"/>
    <property type="project" value="InterPro"/>
</dbReference>
<name>A0A914PFI2_9BILA</name>
<proteinExistence type="predicted"/>
<evidence type="ECO:0000313" key="1">
    <source>
        <dbReference type="Proteomes" id="UP000887578"/>
    </source>
</evidence>
<sequence>MKVVIAAPIGHSMGDEQMVTYSVSSKYVLCRAKLPIKEFRAVIKKAFRTWEAVIPTHFKELEPDTPAYKTVKYKSFQKWAILTEKPSKL</sequence>
<dbReference type="SUPFAM" id="SSF55486">
    <property type="entry name" value="Metalloproteases ('zincins'), catalytic domain"/>
    <property type="match status" value="1"/>
</dbReference>